<reference evidence="2" key="1">
    <citation type="journal article" date="2020" name="mSystems">
        <title>Genome- and Community-Level Interaction Insights into Carbon Utilization and Element Cycling Functions of Hydrothermarchaeota in Hydrothermal Sediment.</title>
        <authorList>
            <person name="Zhou Z."/>
            <person name="Liu Y."/>
            <person name="Xu W."/>
            <person name="Pan J."/>
            <person name="Luo Z.H."/>
            <person name="Li M."/>
        </authorList>
    </citation>
    <scope>NUCLEOTIDE SEQUENCE [LARGE SCALE GENOMIC DNA]</scope>
    <source>
        <strain evidence="2">SpSt-381</strain>
    </source>
</reference>
<organism evidence="2">
    <name type="scientific">Eiseniibacteriota bacterium</name>
    <dbReference type="NCBI Taxonomy" id="2212470"/>
    <lineage>
        <taxon>Bacteria</taxon>
        <taxon>Candidatus Eiseniibacteriota</taxon>
    </lineage>
</organism>
<dbReference type="Pfam" id="PF06224">
    <property type="entry name" value="AlkZ-like"/>
    <property type="match status" value="1"/>
</dbReference>
<gene>
    <name evidence="2" type="ORF">ENR23_02515</name>
</gene>
<sequence length="465" mass="51965">MARPTRNLPSTTAVSPPVEGSLRAVAALFLERQHLDRPRARRLTAASLARFAEDAGGIQMDSINVVDRAHHLTLWSRFGPYPRRALDRLVYRRRVLFEYWAHVACLVPAAHLPAWRRAMLDYGVHHTGWQRFLRREAALLARVEGEIRARGPLGNADFAEGRPRGGAGWWNWKPATHALHYLWLSGRTTVHSRVHFQKRFDLLERAFPGAAAAAPPDAAAFMRWHLERQLHAMGAATETDLRMYLTFPRIPAAARRATLAAMVRDGTVAEVRVAGGRGRWFALARDLEPLAAAGRRRVASRGATLLSPFDSLLWHRERVARLFGFDYRIEVYVPAPKRTFGYYALPLLVDGHFAGRVDARLHRAERRLELRRVRFEPWVARGEAPPAARWGEPSRARALAGLAESAWSLAAFCGAERVDLGPVEPHALRPALRRALAAAPRPAGRRELPEESVGGAAPEDDAADT</sequence>
<feature type="region of interest" description="Disordered" evidence="1">
    <location>
        <begin position="438"/>
        <end position="465"/>
    </location>
</feature>
<proteinExistence type="predicted"/>
<accession>A0A832I081</accession>
<dbReference type="PANTHER" id="PTHR30528:SF0">
    <property type="entry name" value="CYTOPLASMIC PROTEIN"/>
    <property type="match status" value="1"/>
</dbReference>
<dbReference type="EMBL" id="DSQF01000004">
    <property type="protein sequence ID" value="HGZ42294.1"/>
    <property type="molecule type" value="Genomic_DNA"/>
</dbReference>
<dbReference type="InterPro" id="IPR009351">
    <property type="entry name" value="AlkZ-like"/>
</dbReference>
<name>A0A832I081_UNCEI</name>
<evidence type="ECO:0000256" key="1">
    <source>
        <dbReference type="SAM" id="MobiDB-lite"/>
    </source>
</evidence>
<protein>
    <submittedName>
        <fullName evidence="2">Winged helix-turn-helix domain-containing protein</fullName>
    </submittedName>
</protein>
<comment type="caution">
    <text evidence="2">The sequence shown here is derived from an EMBL/GenBank/DDBJ whole genome shotgun (WGS) entry which is preliminary data.</text>
</comment>
<evidence type="ECO:0000313" key="2">
    <source>
        <dbReference type="EMBL" id="HGZ42294.1"/>
    </source>
</evidence>
<dbReference type="PANTHER" id="PTHR30528">
    <property type="entry name" value="CYTOPLASMIC PROTEIN"/>
    <property type="match status" value="1"/>
</dbReference>
<dbReference type="AlphaFoldDB" id="A0A832I081"/>